<dbReference type="PANTHER" id="PTHR47897">
    <property type="entry name" value="BETA-DEFENSIN 124"/>
    <property type="match status" value="1"/>
</dbReference>
<dbReference type="GO" id="GO:0045087">
    <property type="term" value="P:innate immune response"/>
    <property type="evidence" value="ECO:0007669"/>
    <property type="project" value="InterPro"/>
</dbReference>
<evidence type="ECO:0000256" key="3">
    <source>
        <dbReference type="ARBA" id="ARBA00022525"/>
    </source>
</evidence>
<keyword evidence="6" id="KW-0211">Defensin</keyword>
<comment type="function">
    <text evidence="6">Has antibacterial activity.</text>
</comment>
<reference evidence="9" key="2">
    <citation type="submission" date="2025-08" db="UniProtKB">
        <authorList>
            <consortium name="Ensembl"/>
        </authorList>
    </citation>
    <scope>IDENTIFICATION</scope>
</reference>
<comment type="similarity">
    <text evidence="2 6">Belongs to the beta-defensin family.</text>
</comment>
<gene>
    <name evidence="9" type="primary">DEFB124</name>
</gene>
<accession>A0A4X1SP65</accession>
<dbReference type="OrthoDB" id="9796954at2759"/>
<dbReference type="GO" id="GO:0042742">
    <property type="term" value="P:defense response to bacterium"/>
    <property type="evidence" value="ECO:0007669"/>
    <property type="project" value="UniProtKB-UniRule"/>
</dbReference>
<evidence type="ECO:0000256" key="4">
    <source>
        <dbReference type="ARBA" id="ARBA00022729"/>
    </source>
</evidence>
<proteinExistence type="inferred from homology"/>
<evidence type="ECO:0000256" key="1">
    <source>
        <dbReference type="ARBA" id="ARBA00004613"/>
    </source>
</evidence>
<dbReference type="AlphaFoldDB" id="A0A4X1SP65"/>
<dbReference type="KEGG" id="ssc:106505976"/>
<feature type="domain" description="Beta-defensin" evidence="8">
    <location>
        <begin position="98"/>
        <end position="127"/>
    </location>
</feature>
<keyword evidence="6" id="KW-0044">Antibiotic</keyword>
<evidence type="ECO:0000259" key="8">
    <source>
        <dbReference type="Pfam" id="PF13841"/>
    </source>
</evidence>
<evidence type="ECO:0000256" key="6">
    <source>
        <dbReference type="RuleBase" id="RU231113"/>
    </source>
</evidence>
<dbReference type="CTD" id="245937"/>
<keyword evidence="5" id="KW-1015">Disulfide bond</keyword>
<keyword evidence="4" id="KW-0732">Signal</keyword>
<evidence type="ECO:0000256" key="2">
    <source>
        <dbReference type="ARBA" id="ARBA00007371"/>
    </source>
</evidence>
<dbReference type="InterPro" id="IPR025933">
    <property type="entry name" value="Beta_defensin_dom"/>
</dbReference>
<sequence>MVWLISSPQSWLRSSCILGTTGPLTPPWASCCPRSCLDLQPNKGWAPSSRAQLAWFLFSCVLPSSPSPDLVAMTQLLLLIVALLVLGHVPPGRSEFKRCWKGQGACRPYCTRHEAYMQLCPDASLCCLAYGLKMAKIENV</sequence>
<evidence type="ECO:0000313" key="9">
    <source>
        <dbReference type="Ensembl" id="ENSSSCP00070004445.1"/>
    </source>
</evidence>
<keyword evidence="7" id="KW-0812">Transmembrane</keyword>
<dbReference type="Pfam" id="PF13841">
    <property type="entry name" value="Defensin_beta_2"/>
    <property type="match status" value="1"/>
</dbReference>
<keyword evidence="7" id="KW-1133">Transmembrane helix</keyword>
<keyword evidence="7" id="KW-0472">Membrane</keyword>
<dbReference type="Proteomes" id="UP000314985">
    <property type="component" value="Chromosome 17"/>
</dbReference>
<keyword evidence="6" id="KW-0929">Antimicrobial</keyword>
<comment type="subcellular location">
    <subcellularLocation>
        <location evidence="1 6">Secreted</location>
    </subcellularLocation>
</comment>
<dbReference type="ExpressionAtlas" id="A0A4X1SP65">
    <property type="expression patterns" value="baseline and differential"/>
</dbReference>
<evidence type="ECO:0000256" key="5">
    <source>
        <dbReference type="ARBA" id="ARBA00023157"/>
    </source>
</evidence>
<reference evidence="9 10" key="1">
    <citation type="submission" date="2017-08" db="EMBL/GenBank/DDBJ databases">
        <title>USMARCv1.0.</title>
        <authorList>
            <person name="Hannum G.I."/>
            <person name="Koren S."/>
            <person name="Schroeder S.G."/>
            <person name="Chin S.C."/>
            <person name="Nonneman D.J."/>
            <person name="Becker S.A."/>
            <person name="Rosen B.D."/>
            <person name="Bickhart D.M."/>
            <person name="Putnam N.H."/>
            <person name="Green R.E."/>
            <person name="Tuggle C.K."/>
            <person name="Liu H."/>
            <person name="Rohrer G.A."/>
            <person name="Warr A."/>
            <person name="Hall R."/>
            <person name="Kim K."/>
            <person name="Hume D.A."/>
            <person name="Talbot R."/>
            <person name="Chow W."/>
            <person name="Howe K."/>
            <person name="Schwartz A.S."/>
            <person name="Watson M."/>
            <person name="Archibald A.L."/>
            <person name="Phillippy A.M."/>
            <person name="Smith T.P.L."/>
        </authorList>
    </citation>
    <scope>NUCLEOTIDE SEQUENCE [LARGE SCALE GENOMIC DNA]</scope>
</reference>
<protein>
    <recommendedName>
        <fullName evidence="6">Beta-defensin</fullName>
    </recommendedName>
</protein>
<dbReference type="GO" id="GO:0005576">
    <property type="term" value="C:extracellular region"/>
    <property type="evidence" value="ECO:0007669"/>
    <property type="project" value="UniProtKB-SubCell"/>
</dbReference>
<keyword evidence="3 6" id="KW-0964">Secreted</keyword>
<dbReference type="Ensembl" id="ENSSSCT00070005459.1">
    <property type="protein sequence ID" value="ENSSSCP00070004445.1"/>
    <property type="gene ID" value="ENSSSCG00070002921.1"/>
</dbReference>
<name>A0A4X1SP65_PIG</name>
<dbReference type="PANTHER" id="PTHR47897:SF1">
    <property type="entry name" value="BETA-DEFENSIN 124"/>
    <property type="match status" value="1"/>
</dbReference>
<dbReference type="GeneID" id="106505976"/>
<feature type="transmembrane region" description="Helical" evidence="7">
    <location>
        <begin position="70"/>
        <end position="89"/>
    </location>
</feature>
<organism evidence="9 10">
    <name type="scientific">Sus scrofa</name>
    <name type="common">Pig</name>
    <dbReference type="NCBI Taxonomy" id="9823"/>
    <lineage>
        <taxon>Eukaryota</taxon>
        <taxon>Metazoa</taxon>
        <taxon>Chordata</taxon>
        <taxon>Craniata</taxon>
        <taxon>Vertebrata</taxon>
        <taxon>Euteleostomi</taxon>
        <taxon>Mammalia</taxon>
        <taxon>Eutheria</taxon>
        <taxon>Laurasiatheria</taxon>
        <taxon>Artiodactyla</taxon>
        <taxon>Suina</taxon>
        <taxon>Suidae</taxon>
        <taxon>Sus</taxon>
    </lineage>
</organism>
<evidence type="ECO:0000256" key="7">
    <source>
        <dbReference type="SAM" id="Phobius"/>
    </source>
</evidence>
<evidence type="ECO:0000313" key="10">
    <source>
        <dbReference type="Proteomes" id="UP000314985"/>
    </source>
</evidence>
<dbReference type="SMR" id="A0A4X1SP65"/>